<dbReference type="InterPro" id="IPR015424">
    <property type="entry name" value="PyrdxlP-dep_Trfase"/>
</dbReference>
<dbReference type="HOGENOM" id="CLU_018986_2_0_5"/>
<dbReference type="GO" id="GO:0018826">
    <property type="term" value="F:methionine gamma-lyase activity"/>
    <property type="evidence" value="ECO:0007669"/>
    <property type="project" value="UniProtKB-EC"/>
</dbReference>
<dbReference type="RefSeq" id="WP_022557272.1">
    <property type="nucleotide sequence ID" value="NC_022536.1"/>
</dbReference>
<keyword evidence="6" id="KW-0456">Lyase</keyword>
<dbReference type="PATRIC" id="fig|424182.3.peg.4977"/>
<name>U4QI04_9HYPH</name>
<evidence type="ECO:0000256" key="4">
    <source>
        <dbReference type="RuleBase" id="RU362118"/>
    </source>
</evidence>
<protein>
    <submittedName>
        <fullName evidence="6">Methionine gamma-lyase</fullName>
        <ecNumber evidence="6">4.4.1.11</ecNumber>
    </submittedName>
</protein>
<dbReference type="GO" id="GO:0030170">
    <property type="term" value="F:pyridoxal phosphate binding"/>
    <property type="evidence" value="ECO:0007669"/>
    <property type="project" value="InterPro"/>
</dbReference>
<dbReference type="KEGG" id="rir:BN877_p0242"/>
<dbReference type="InterPro" id="IPR000277">
    <property type="entry name" value="Cys/Met-Metab_PyrdxlP-dep_enz"/>
</dbReference>
<dbReference type="InterPro" id="IPR015422">
    <property type="entry name" value="PyrdxlP-dep_Trfase_small"/>
</dbReference>
<dbReference type="Gene3D" id="3.90.1150.10">
    <property type="entry name" value="Aspartate Aminotransferase, domain 1"/>
    <property type="match status" value="1"/>
</dbReference>
<sequence length="400" mass="42452">MSSKITRDEPVSGKASPDVNDLGFSTRSIHEPFPSTAIASLRSGPSASVCGRTTLVHPSGADKDRSATWLLEHKLARLEGAEAGLVLSSGLVAFRTLARSFLAAGDEMIVHRPVCTDTAYLMLEIVSAVGAKLVAVDLSEPSAIGRSITERTRLVYFDTPTNPLNSVLDVSAISEQAHAFGLKVAVDSTLATPALQRPLGHGADIVLHSLSKYMNGHGDTVGGALLGTAADIRKLRHESLRERHDTTISPQAAFLILRGLSTLALRMNQHCNTAHVLALTLEAHPSVAWVRYPFLTSHPDHEIARRQMSGGSGMLAFGLEAGPEGATAMIKRLSLIRSGGDLAEVGSFICGSARLTNARHLSLAGSQFCVNLGEDVIRCSVGLEDAEDLVEDLLTALEFA</sequence>
<comment type="similarity">
    <text evidence="4">Belongs to the trans-sulfuration enzymes family.</text>
</comment>
<gene>
    <name evidence="6" type="primary">mdeA1</name>
    <name evidence="6" type="ORF">BN877_p0242</name>
</gene>
<geneLocation type="plasmid" evidence="6 7">
    <name>IRBL74_p</name>
</geneLocation>
<reference evidence="6 7" key="1">
    <citation type="journal article" date="2013" name="Genome Announc.">
        <title>Complete Genome Sequence of the Sesbania Symbiont and Rice Growth-Promoting Endophyte Rhizobium sp. Strain IRBG74.</title>
        <authorList>
            <person name="Crook M.B."/>
            <person name="Mitra S."/>
            <person name="Ane J.M."/>
            <person name="Sadowsky M.J."/>
            <person name="Gyaneshwar P."/>
        </authorList>
    </citation>
    <scope>NUCLEOTIDE SEQUENCE [LARGE SCALE GENOMIC DNA]</scope>
    <source>
        <strain evidence="6 7">IRBG74</strain>
        <plasmid evidence="7">IRBL74_p</plasmid>
    </source>
</reference>
<dbReference type="AlphaFoldDB" id="U4QI04"/>
<evidence type="ECO:0000256" key="3">
    <source>
        <dbReference type="PIRSR" id="PIRSR001434-2"/>
    </source>
</evidence>
<dbReference type="SUPFAM" id="SSF53383">
    <property type="entry name" value="PLP-dependent transferases"/>
    <property type="match status" value="1"/>
</dbReference>
<dbReference type="EC" id="4.4.1.11" evidence="6"/>
<dbReference type="EMBL" id="HG518324">
    <property type="protein sequence ID" value="CDI11969.1"/>
    <property type="molecule type" value="Genomic_DNA"/>
</dbReference>
<dbReference type="Pfam" id="PF01053">
    <property type="entry name" value="Cys_Met_Meta_PP"/>
    <property type="match status" value="1"/>
</dbReference>
<evidence type="ECO:0000313" key="6">
    <source>
        <dbReference type="EMBL" id="CDI11969.1"/>
    </source>
</evidence>
<comment type="cofactor">
    <cofactor evidence="1 4">
        <name>pyridoxal 5'-phosphate</name>
        <dbReference type="ChEBI" id="CHEBI:597326"/>
    </cofactor>
</comment>
<dbReference type="GO" id="GO:0005737">
    <property type="term" value="C:cytoplasm"/>
    <property type="evidence" value="ECO:0007669"/>
    <property type="project" value="TreeGrafter"/>
</dbReference>
<dbReference type="PIRSF" id="PIRSF001434">
    <property type="entry name" value="CGS"/>
    <property type="match status" value="1"/>
</dbReference>
<feature type="compositionally biased region" description="Basic and acidic residues" evidence="5">
    <location>
        <begin position="1"/>
        <end position="11"/>
    </location>
</feature>
<feature type="modified residue" description="N6-(pyridoxal phosphate)lysine" evidence="3">
    <location>
        <position position="212"/>
    </location>
</feature>
<dbReference type="Proteomes" id="UP000016944">
    <property type="component" value="Plasmid IRBL74_p"/>
</dbReference>
<dbReference type="Gene3D" id="3.40.640.10">
    <property type="entry name" value="Type I PLP-dependent aspartate aminotransferase-like (Major domain)"/>
    <property type="match status" value="1"/>
</dbReference>
<evidence type="ECO:0000256" key="5">
    <source>
        <dbReference type="SAM" id="MobiDB-lite"/>
    </source>
</evidence>
<dbReference type="InterPro" id="IPR015421">
    <property type="entry name" value="PyrdxlP-dep_Trfase_major"/>
</dbReference>
<feature type="region of interest" description="Disordered" evidence="5">
    <location>
        <begin position="1"/>
        <end position="23"/>
    </location>
</feature>
<accession>U4QI04</accession>
<evidence type="ECO:0000256" key="1">
    <source>
        <dbReference type="ARBA" id="ARBA00001933"/>
    </source>
</evidence>
<keyword evidence="6" id="KW-0614">Plasmid</keyword>
<proteinExistence type="inferred from homology"/>
<organism evidence="6 7">
    <name type="scientific">Agrobacterium pusense</name>
    <dbReference type="NCBI Taxonomy" id="648995"/>
    <lineage>
        <taxon>Bacteria</taxon>
        <taxon>Pseudomonadati</taxon>
        <taxon>Pseudomonadota</taxon>
        <taxon>Alphaproteobacteria</taxon>
        <taxon>Hyphomicrobiales</taxon>
        <taxon>Rhizobiaceae</taxon>
        <taxon>Rhizobium/Agrobacterium group</taxon>
        <taxon>Agrobacterium</taxon>
    </lineage>
</organism>
<dbReference type="GO" id="GO:0019346">
    <property type="term" value="P:transsulfuration"/>
    <property type="evidence" value="ECO:0007669"/>
    <property type="project" value="InterPro"/>
</dbReference>
<dbReference type="PANTHER" id="PTHR11808">
    <property type="entry name" value="TRANS-SULFURATION ENZYME FAMILY MEMBER"/>
    <property type="match status" value="1"/>
</dbReference>
<dbReference type="PANTHER" id="PTHR11808:SF80">
    <property type="entry name" value="CYSTATHIONINE GAMMA-LYASE"/>
    <property type="match status" value="1"/>
</dbReference>
<evidence type="ECO:0000256" key="2">
    <source>
        <dbReference type="ARBA" id="ARBA00022898"/>
    </source>
</evidence>
<keyword evidence="2 3" id="KW-0663">Pyridoxal phosphate</keyword>
<evidence type="ECO:0000313" key="7">
    <source>
        <dbReference type="Proteomes" id="UP000016944"/>
    </source>
</evidence>